<organism evidence="1 2">
    <name type="scientific">Camellia lanceoleosa</name>
    <dbReference type="NCBI Taxonomy" id="1840588"/>
    <lineage>
        <taxon>Eukaryota</taxon>
        <taxon>Viridiplantae</taxon>
        <taxon>Streptophyta</taxon>
        <taxon>Embryophyta</taxon>
        <taxon>Tracheophyta</taxon>
        <taxon>Spermatophyta</taxon>
        <taxon>Magnoliopsida</taxon>
        <taxon>eudicotyledons</taxon>
        <taxon>Gunneridae</taxon>
        <taxon>Pentapetalae</taxon>
        <taxon>asterids</taxon>
        <taxon>Ericales</taxon>
        <taxon>Theaceae</taxon>
        <taxon>Camellia</taxon>
    </lineage>
</organism>
<proteinExistence type="predicted"/>
<accession>A0ACC0GPN4</accession>
<comment type="caution">
    <text evidence="1">The sequence shown here is derived from an EMBL/GenBank/DDBJ whole genome shotgun (WGS) entry which is preliminary data.</text>
</comment>
<evidence type="ECO:0000313" key="2">
    <source>
        <dbReference type="Proteomes" id="UP001060215"/>
    </source>
</evidence>
<protein>
    <submittedName>
        <fullName evidence="1">Exocyst complex component SEC5A</fullName>
    </submittedName>
</protein>
<keyword evidence="2" id="KW-1185">Reference proteome</keyword>
<name>A0ACC0GPN4_9ERIC</name>
<dbReference type="Proteomes" id="UP001060215">
    <property type="component" value="Chromosome 8"/>
</dbReference>
<sequence length="205" mass="22935">MNYLLDSGVQWGEAPAVKGVRDAAIDLLHTLVAVHAEVFAGCKPLLDKTLGILVEGLIDTFLSLFHENKTKDLRSLDANGLCQLMLEGNDLHRTEAFPQSIGASAQCRARERGDAPSSILCFMREANVSEEIARKKIRTTIKDTWNKINHEFITQSPFLQPFVKYTVNTARVAHFIYQHGDGFGNQDRETRAQVLSMLIEPLKIN</sequence>
<reference evidence="1 2" key="1">
    <citation type="journal article" date="2022" name="Plant J.">
        <title>Chromosome-level genome of Camellia lanceoleosa provides a valuable resource for understanding genome evolution and self-incompatibility.</title>
        <authorList>
            <person name="Gong W."/>
            <person name="Xiao S."/>
            <person name="Wang L."/>
            <person name="Liao Z."/>
            <person name="Chang Y."/>
            <person name="Mo W."/>
            <person name="Hu G."/>
            <person name="Li W."/>
            <person name="Zhao G."/>
            <person name="Zhu H."/>
            <person name="Hu X."/>
            <person name="Ji K."/>
            <person name="Xiang X."/>
            <person name="Song Q."/>
            <person name="Yuan D."/>
            <person name="Jin S."/>
            <person name="Zhang L."/>
        </authorList>
    </citation>
    <scope>NUCLEOTIDE SEQUENCE [LARGE SCALE GENOMIC DNA]</scope>
    <source>
        <strain evidence="1">SQ_2022a</strain>
    </source>
</reference>
<gene>
    <name evidence="1" type="ORF">LOK49_LG09G00472</name>
</gene>
<evidence type="ECO:0000313" key="1">
    <source>
        <dbReference type="EMBL" id="KAI8002061.1"/>
    </source>
</evidence>
<dbReference type="EMBL" id="CM045765">
    <property type="protein sequence ID" value="KAI8002061.1"/>
    <property type="molecule type" value="Genomic_DNA"/>
</dbReference>